<dbReference type="AlphaFoldDB" id="C9SAS1"/>
<name>C9SAS1_VERA1</name>
<dbReference type="OrthoDB" id="10635311at2759"/>
<protein>
    <submittedName>
        <fullName evidence="1">Predicted protein</fullName>
    </submittedName>
</protein>
<evidence type="ECO:0000313" key="2">
    <source>
        <dbReference type="Proteomes" id="UP000008698"/>
    </source>
</evidence>
<evidence type="ECO:0000313" key="1">
    <source>
        <dbReference type="EMBL" id="EEY15495.1"/>
    </source>
</evidence>
<dbReference type="Proteomes" id="UP000008698">
    <property type="component" value="Unassembled WGS sequence"/>
</dbReference>
<dbReference type="RefSeq" id="XP_003007416.1">
    <property type="nucleotide sequence ID" value="XM_003007370.1"/>
</dbReference>
<dbReference type="KEGG" id="val:VDBG_01604"/>
<sequence length="125" mass="12971">MIKSASSAAVVGAKVVAARLDEEEVRVELAVQVLERGEVGRDVLGHGGVRAAARLDGADARGRQGLVAGQELGVLAREDVVGHGGERVLFAQRPRERQHEGRLAGTHGSAVSSAWCASVSIRGGE</sequence>
<gene>
    <name evidence="1" type="ORF">VDBG_01604</name>
</gene>
<reference evidence="2" key="1">
    <citation type="journal article" date="2011" name="PLoS Pathog.">
        <title>Comparative genomics yields insights into niche adaptation of plant vascular wilt pathogens.</title>
        <authorList>
            <person name="Klosterman S.J."/>
            <person name="Subbarao K.V."/>
            <person name="Kang S."/>
            <person name="Veronese P."/>
            <person name="Gold S.E."/>
            <person name="Thomma B.P.H.J."/>
            <person name="Chen Z."/>
            <person name="Henrissat B."/>
            <person name="Lee Y.-H."/>
            <person name="Park J."/>
            <person name="Garcia-Pedrajas M.D."/>
            <person name="Barbara D.J."/>
            <person name="Anchieta A."/>
            <person name="de Jonge R."/>
            <person name="Santhanam P."/>
            <person name="Maruthachalam K."/>
            <person name="Atallah Z."/>
            <person name="Amyotte S.G."/>
            <person name="Paz Z."/>
            <person name="Inderbitzin P."/>
            <person name="Hayes R.J."/>
            <person name="Heiman D.I."/>
            <person name="Young S."/>
            <person name="Zeng Q."/>
            <person name="Engels R."/>
            <person name="Galagan J."/>
            <person name="Cuomo C.A."/>
            <person name="Dobinson K.F."/>
            <person name="Ma L.-J."/>
        </authorList>
    </citation>
    <scope>NUCLEOTIDE SEQUENCE [LARGE SCALE GENOMIC DNA]</scope>
    <source>
        <strain evidence="2">VaMs.102 / ATCC MYA-4576 / FGSC 10136</strain>
    </source>
</reference>
<proteinExistence type="predicted"/>
<accession>C9SAS1</accession>
<dbReference type="EMBL" id="DS985215">
    <property type="protein sequence ID" value="EEY15495.1"/>
    <property type="molecule type" value="Genomic_DNA"/>
</dbReference>
<keyword evidence="2" id="KW-1185">Reference proteome</keyword>
<dbReference type="GeneID" id="9533499"/>
<dbReference type="HOGENOM" id="CLU_1994344_0_0_1"/>
<organism evidence="2">
    <name type="scientific">Verticillium alfalfae (strain VaMs.102 / ATCC MYA-4576 / FGSC 10136)</name>
    <name type="common">Verticillium wilt of alfalfa</name>
    <name type="synonym">Verticillium albo-atrum</name>
    <dbReference type="NCBI Taxonomy" id="526221"/>
    <lineage>
        <taxon>Eukaryota</taxon>
        <taxon>Fungi</taxon>
        <taxon>Dikarya</taxon>
        <taxon>Ascomycota</taxon>
        <taxon>Pezizomycotina</taxon>
        <taxon>Sordariomycetes</taxon>
        <taxon>Hypocreomycetidae</taxon>
        <taxon>Glomerellales</taxon>
        <taxon>Plectosphaerellaceae</taxon>
        <taxon>Verticillium</taxon>
    </lineage>
</organism>